<name>A0A1E4S6V1_CYBJN</name>
<evidence type="ECO:0000313" key="1">
    <source>
        <dbReference type="EMBL" id="ODV75245.1"/>
    </source>
</evidence>
<sequence>MFTNSIPRNLTKTCCGLYILLSSDIFDSSPFLSVFKWQYAITFVGWLSLVGCRWPYSNVCLQSCITLNKRKAGGHCTWTRSVYCPLQCILSYRLHIVVLPISSCVTPRAFEDSNACLINGFLGATSQWTFIHTETTQKSSLHRHSRAGIRLHL</sequence>
<dbReference type="Proteomes" id="UP000094389">
    <property type="component" value="Unassembled WGS sequence"/>
</dbReference>
<accession>A0A1E4S6V1</accession>
<protein>
    <submittedName>
        <fullName evidence="1">Uncharacterized protein</fullName>
    </submittedName>
</protein>
<dbReference type="GeneID" id="30992095"/>
<dbReference type="RefSeq" id="XP_020072284.1">
    <property type="nucleotide sequence ID" value="XM_020217699.1"/>
</dbReference>
<dbReference type="EMBL" id="KV453926">
    <property type="protein sequence ID" value="ODV75245.1"/>
    <property type="molecule type" value="Genomic_DNA"/>
</dbReference>
<evidence type="ECO:0000313" key="2">
    <source>
        <dbReference type="Proteomes" id="UP000094389"/>
    </source>
</evidence>
<keyword evidence="2" id="KW-1185">Reference proteome</keyword>
<proteinExistence type="predicted"/>
<dbReference type="AlphaFoldDB" id="A0A1E4S6V1"/>
<reference evidence="1 2" key="1">
    <citation type="journal article" date="2016" name="Proc. Natl. Acad. Sci. U.S.A.">
        <title>Comparative genomics of biotechnologically important yeasts.</title>
        <authorList>
            <person name="Riley R."/>
            <person name="Haridas S."/>
            <person name="Wolfe K.H."/>
            <person name="Lopes M.R."/>
            <person name="Hittinger C.T."/>
            <person name="Goeker M."/>
            <person name="Salamov A.A."/>
            <person name="Wisecaver J.H."/>
            <person name="Long T.M."/>
            <person name="Calvey C.H."/>
            <person name="Aerts A.L."/>
            <person name="Barry K.W."/>
            <person name="Choi C."/>
            <person name="Clum A."/>
            <person name="Coughlan A.Y."/>
            <person name="Deshpande S."/>
            <person name="Douglass A.P."/>
            <person name="Hanson S.J."/>
            <person name="Klenk H.-P."/>
            <person name="LaButti K.M."/>
            <person name="Lapidus A."/>
            <person name="Lindquist E.A."/>
            <person name="Lipzen A.M."/>
            <person name="Meier-Kolthoff J.P."/>
            <person name="Ohm R.A."/>
            <person name="Otillar R.P."/>
            <person name="Pangilinan J.L."/>
            <person name="Peng Y."/>
            <person name="Rokas A."/>
            <person name="Rosa C.A."/>
            <person name="Scheuner C."/>
            <person name="Sibirny A.A."/>
            <person name="Slot J.C."/>
            <person name="Stielow J.B."/>
            <person name="Sun H."/>
            <person name="Kurtzman C.P."/>
            <person name="Blackwell M."/>
            <person name="Grigoriev I.V."/>
            <person name="Jeffries T.W."/>
        </authorList>
    </citation>
    <scope>NUCLEOTIDE SEQUENCE [LARGE SCALE GENOMIC DNA]</scope>
    <source>
        <strain evidence="2">ATCC 18201 / CBS 1600 / BCRC 20928 / JCM 3617 / NBRC 0987 / NRRL Y-1542</strain>
    </source>
</reference>
<organism evidence="1 2">
    <name type="scientific">Cyberlindnera jadinii (strain ATCC 18201 / CBS 1600 / BCRC 20928 / JCM 3617 / NBRC 0987 / NRRL Y-1542)</name>
    <name type="common">Torula yeast</name>
    <name type="synonym">Candida utilis</name>
    <dbReference type="NCBI Taxonomy" id="983966"/>
    <lineage>
        <taxon>Eukaryota</taxon>
        <taxon>Fungi</taxon>
        <taxon>Dikarya</taxon>
        <taxon>Ascomycota</taxon>
        <taxon>Saccharomycotina</taxon>
        <taxon>Saccharomycetes</taxon>
        <taxon>Phaffomycetales</taxon>
        <taxon>Phaffomycetaceae</taxon>
        <taxon>Cyberlindnera</taxon>
    </lineage>
</organism>
<gene>
    <name evidence="1" type="ORF">CYBJADRAFT_43008</name>
</gene>